<protein>
    <recommendedName>
        <fullName evidence="3">PH domain-containing protein</fullName>
    </recommendedName>
</protein>
<evidence type="ECO:0008006" key="3">
    <source>
        <dbReference type="Google" id="ProtNLM"/>
    </source>
</evidence>
<name>A0ABP0F2I5_CLALP</name>
<keyword evidence="2" id="KW-1185">Reference proteome</keyword>
<dbReference type="Proteomes" id="UP001642483">
    <property type="component" value="Unassembled WGS sequence"/>
</dbReference>
<sequence>MAAVTRSERERWKRAINYTHHHQVPRTPGCIPCDAYADGQFGAHYEYVKDDLSTAISEKNRHCAQVKSSLRRWTVDHTPLLS</sequence>
<dbReference type="EMBL" id="CAWYQH010000002">
    <property type="protein sequence ID" value="CAK8673929.1"/>
    <property type="molecule type" value="Genomic_DNA"/>
</dbReference>
<gene>
    <name evidence="1" type="ORF">CVLEPA_LOCUS3663</name>
</gene>
<evidence type="ECO:0000313" key="2">
    <source>
        <dbReference type="Proteomes" id="UP001642483"/>
    </source>
</evidence>
<evidence type="ECO:0000313" key="1">
    <source>
        <dbReference type="EMBL" id="CAK8673929.1"/>
    </source>
</evidence>
<accession>A0ABP0F2I5</accession>
<reference evidence="1 2" key="1">
    <citation type="submission" date="2024-02" db="EMBL/GenBank/DDBJ databases">
        <authorList>
            <person name="Daric V."/>
            <person name="Darras S."/>
        </authorList>
    </citation>
    <scope>NUCLEOTIDE SEQUENCE [LARGE SCALE GENOMIC DNA]</scope>
</reference>
<proteinExistence type="predicted"/>
<organism evidence="1 2">
    <name type="scientific">Clavelina lepadiformis</name>
    <name type="common">Light-bulb sea squirt</name>
    <name type="synonym">Ascidia lepadiformis</name>
    <dbReference type="NCBI Taxonomy" id="159417"/>
    <lineage>
        <taxon>Eukaryota</taxon>
        <taxon>Metazoa</taxon>
        <taxon>Chordata</taxon>
        <taxon>Tunicata</taxon>
        <taxon>Ascidiacea</taxon>
        <taxon>Aplousobranchia</taxon>
        <taxon>Clavelinidae</taxon>
        <taxon>Clavelina</taxon>
    </lineage>
</organism>
<comment type="caution">
    <text evidence="1">The sequence shown here is derived from an EMBL/GenBank/DDBJ whole genome shotgun (WGS) entry which is preliminary data.</text>
</comment>